<dbReference type="SUPFAM" id="SSF53474">
    <property type="entry name" value="alpha/beta-Hydrolases"/>
    <property type="match status" value="1"/>
</dbReference>
<dbReference type="InterPro" id="IPR000073">
    <property type="entry name" value="AB_hydrolase_1"/>
</dbReference>
<dbReference type="GO" id="GO:0016787">
    <property type="term" value="F:hydrolase activity"/>
    <property type="evidence" value="ECO:0007669"/>
    <property type="project" value="UniProtKB-KW"/>
</dbReference>
<reference evidence="2 3" key="1">
    <citation type="submission" date="2017-12" db="EMBL/GenBank/DDBJ databases">
        <title>Genome sequence of the active heterotrophic nitrifier-denitrifier, Cupriavidus pauculus UM1.</title>
        <authorList>
            <person name="Putonti C."/>
            <person name="Castignetti D."/>
        </authorList>
    </citation>
    <scope>NUCLEOTIDE SEQUENCE [LARGE SCALE GENOMIC DNA]</scope>
    <source>
        <strain evidence="2 3">UM1</strain>
    </source>
</reference>
<dbReference type="InterPro" id="IPR029058">
    <property type="entry name" value="AB_hydrolase_fold"/>
</dbReference>
<organism evidence="2 3">
    <name type="scientific">Cupriavidus pauculus</name>
    <dbReference type="NCBI Taxonomy" id="82633"/>
    <lineage>
        <taxon>Bacteria</taxon>
        <taxon>Pseudomonadati</taxon>
        <taxon>Pseudomonadota</taxon>
        <taxon>Betaproteobacteria</taxon>
        <taxon>Burkholderiales</taxon>
        <taxon>Burkholderiaceae</taxon>
        <taxon>Cupriavidus</taxon>
    </lineage>
</organism>
<evidence type="ECO:0000259" key="1">
    <source>
        <dbReference type="Pfam" id="PF12697"/>
    </source>
</evidence>
<accession>A0A2N5C3K2</accession>
<dbReference type="EMBL" id="PJRP01000023">
    <property type="protein sequence ID" value="PLP96794.1"/>
    <property type="molecule type" value="Genomic_DNA"/>
</dbReference>
<proteinExistence type="predicted"/>
<dbReference type="AlphaFoldDB" id="A0A2N5C3K2"/>
<evidence type="ECO:0000313" key="2">
    <source>
        <dbReference type="EMBL" id="PLP96794.1"/>
    </source>
</evidence>
<protein>
    <submittedName>
        <fullName evidence="2">Alpha/beta hydrolase</fullName>
    </submittedName>
</protein>
<dbReference type="Proteomes" id="UP000234341">
    <property type="component" value="Unassembled WGS sequence"/>
</dbReference>
<comment type="caution">
    <text evidence="2">The sequence shown here is derived from an EMBL/GenBank/DDBJ whole genome shotgun (WGS) entry which is preliminary data.</text>
</comment>
<dbReference type="RefSeq" id="WP_101685254.1">
    <property type="nucleotide sequence ID" value="NZ_PJRP01000023.1"/>
</dbReference>
<dbReference type="InterPro" id="IPR050228">
    <property type="entry name" value="Carboxylesterase_BioH"/>
</dbReference>
<feature type="domain" description="AB hydrolase-1" evidence="1">
    <location>
        <begin position="163"/>
        <end position="392"/>
    </location>
</feature>
<dbReference type="OrthoDB" id="9799989at2"/>
<name>A0A2N5C3K2_9BURK</name>
<keyword evidence="2" id="KW-0378">Hydrolase</keyword>
<gene>
    <name evidence="2" type="ORF">CYJ10_30525</name>
</gene>
<dbReference type="PRINTS" id="PR00111">
    <property type="entry name" value="ABHYDROLASE"/>
</dbReference>
<evidence type="ECO:0000313" key="3">
    <source>
        <dbReference type="Proteomes" id="UP000234341"/>
    </source>
</evidence>
<dbReference type="PANTHER" id="PTHR43194">
    <property type="entry name" value="HYDROLASE ALPHA/BETA FOLD FAMILY"/>
    <property type="match status" value="1"/>
</dbReference>
<dbReference type="Gene3D" id="3.40.50.1820">
    <property type="entry name" value="alpha/beta hydrolase"/>
    <property type="match status" value="1"/>
</dbReference>
<sequence length="407" mass="44025">MNVFAQLCSRVDSAVLDPELRSVSIGLDAKIGIQTGCLGIGIAVYGGTILVSGNPDGSDVLIHAEKDAWEKVLASPPPPTFHSFTALQLANPLFEVSGDAATIARCRPMLERLFELVVKVPAAEPSERISRDLSKVHGSYTSVQMSGLEYQVYSERSGTGKPVLFLHTAGADSRQFHGQLSDVELASHYKMIAPDLPFHGRSMPSPNWRGESYKLDKALYLSWCEGILNSIVGEPAIIVGGSMGAAMALVLAAERPELVRGVVAVEPPFRSKGRRNPFQHHASVHGSLHNASYVRGLMSPLSPEANRRHAAWIYSQGAPGIYPGDLAFYSDEFDGATVGPKIDCERTPVMLLCGDYDYSATPDDGRKLLEVMPGASMLEMRGLGHFPMCEDPNAFRPYMLAALQAIT</sequence>
<dbReference type="Pfam" id="PF12697">
    <property type="entry name" value="Abhydrolase_6"/>
    <property type="match status" value="1"/>
</dbReference>
<dbReference type="PANTHER" id="PTHR43194:SF2">
    <property type="entry name" value="PEROXISOMAL MEMBRANE PROTEIN LPX1"/>
    <property type="match status" value="1"/>
</dbReference>